<dbReference type="EMBL" id="MFLK01000010">
    <property type="protein sequence ID" value="OGG66375.1"/>
    <property type="molecule type" value="Genomic_DNA"/>
</dbReference>
<dbReference type="InterPro" id="IPR023210">
    <property type="entry name" value="NADP_OxRdtase_dom"/>
</dbReference>
<name>A0A1F6DY73_9BACT</name>
<evidence type="ECO:0000256" key="2">
    <source>
        <dbReference type="ARBA" id="ARBA00022857"/>
    </source>
</evidence>
<keyword evidence="3" id="KW-0560">Oxidoreductase</keyword>
<comment type="caution">
    <text evidence="8">The sequence shown here is derived from an EMBL/GenBank/DDBJ whole genome shotgun (WGS) entry which is preliminary data.</text>
</comment>
<dbReference type="SUPFAM" id="SSF51430">
    <property type="entry name" value="NAD(P)-linked oxidoreductase"/>
    <property type="match status" value="1"/>
</dbReference>
<evidence type="ECO:0000313" key="9">
    <source>
        <dbReference type="Proteomes" id="UP000177652"/>
    </source>
</evidence>
<evidence type="ECO:0000256" key="4">
    <source>
        <dbReference type="PIRSR" id="PIRSR000097-1"/>
    </source>
</evidence>
<dbReference type="InterPro" id="IPR018170">
    <property type="entry name" value="Aldo/ket_reductase_CS"/>
</dbReference>
<reference evidence="8 9" key="1">
    <citation type="journal article" date="2016" name="Nat. Commun.">
        <title>Thousands of microbial genomes shed light on interconnected biogeochemical processes in an aquifer system.</title>
        <authorList>
            <person name="Anantharaman K."/>
            <person name="Brown C.T."/>
            <person name="Hug L.A."/>
            <person name="Sharon I."/>
            <person name="Castelle C.J."/>
            <person name="Probst A.J."/>
            <person name="Thomas B.C."/>
            <person name="Singh A."/>
            <person name="Wilkins M.J."/>
            <person name="Karaoz U."/>
            <person name="Brodie E.L."/>
            <person name="Williams K.H."/>
            <person name="Hubbard S.S."/>
            <person name="Banfield J.F."/>
        </authorList>
    </citation>
    <scope>NUCLEOTIDE SEQUENCE [LARGE SCALE GENOMIC DNA]</scope>
</reference>
<accession>A0A1F6DY73</accession>
<dbReference type="InterPro" id="IPR036812">
    <property type="entry name" value="NAD(P)_OxRdtase_dom_sf"/>
</dbReference>
<feature type="binding site" evidence="5">
    <location>
        <position position="115"/>
    </location>
    <ligand>
        <name>substrate</name>
    </ligand>
</feature>
<dbReference type="PRINTS" id="PR00069">
    <property type="entry name" value="ALDKETRDTASE"/>
</dbReference>
<organism evidence="8 9">
    <name type="scientific">Candidatus Kaiserbacteria bacterium RIFCSPHIGHO2_02_FULL_55_20</name>
    <dbReference type="NCBI Taxonomy" id="1798497"/>
    <lineage>
        <taxon>Bacteria</taxon>
        <taxon>Candidatus Kaiseribacteriota</taxon>
    </lineage>
</organism>
<dbReference type="AlphaFoldDB" id="A0A1F6DY73"/>
<dbReference type="Gene3D" id="3.20.20.100">
    <property type="entry name" value="NADP-dependent oxidoreductase domain"/>
    <property type="match status" value="1"/>
</dbReference>
<evidence type="ECO:0000313" key="8">
    <source>
        <dbReference type="EMBL" id="OGG66375.1"/>
    </source>
</evidence>
<dbReference type="Proteomes" id="UP000177652">
    <property type="component" value="Unassembled WGS sequence"/>
</dbReference>
<dbReference type="PROSITE" id="PS00063">
    <property type="entry name" value="ALDOKETO_REDUCTASE_3"/>
    <property type="match status" value="1"/>
</dbReference>
<keyword evidence="2" id="KW-0521">NADP</keyword>
<evidence type="ECO:0000256" key="6">
    <source>
        <dbReference type="PIRSR" id="PIRSR000097-3"/>
    </source>
</evidence>
<protein>
    <recommendedName>
        <fullName evidence="7">NADP-dependent oxidoreductase domain-containing protein</fullName>
    </recommendedName>
</protein>
<feature type="site" description="Lowers pKa of active site Tyr" evidence="6">
    <location>
        <position position="82"/>
    </location>
</feature>
<feature type="active site" description="Proton donor" evidence="4">
    <location>
        <position position="53"/>
    </location>
</feature>
<feature type="domain" description="NADP-dependent oxidoreductase" evidence="7">
    <location>
        <begin position="20"/>
        <end position="289"/>
    </location>
</feature>
<dbReference type="PIRSF" id="PIRSF000097">
    <property type="entry name" value="AKR"/>
    <property type="match status" value="1"/>
</dbReference>
<dbReference type="Pfam" id="PF00248">
    <property type="entry name" value="Aldo_ket_red"/>
    <property type="match status" value="1"/>
</dbReference>
<dbReference type="PANTHER" id="PTHR11732">
    <property type="entry name" value="ALDO/KETO REDUCTASE"/>
    <property type="match status" value="1"/>
</dbReference>
<gene>
    <name evidence="8" type="ORF">A3D71_02430</name>
</gene>
<dbReference type="PROSITE" id="PS00798">
    <property type="entry name" value="ALDOKETO_REDUCTASE_1"/>
    <property type="match status" value="1"/>
</dbReference>
<dbReference type="STRING" id="1798497.A3D71_02430"/>
<sequence>MDASGTYLKLHTGASMPVVGLGTWKSAPSEAREAVEYALSKSGYRHIDCAPIYGNEKEIGEAFGRVFGGGSLRREDVFVTSKLWDTEHARKDVRAACETTLHDLQLDYLDLYLVHWGIAEPKGGHTYDADGHLVVEKVSIRETWEAMEELVGAGLVKAIGVANFTAPLLLDLFSYAQVQPAVNQIELHPYLQQTRLVDFCQRLGMAVTAYSPLARPGYEEMSERLVDEKVIRTIASAHGKTPAQVLLRWGIQRNTVVIPKSTHPKRIQENISVFDFELSESDMREIAGLERGLRIVDPYQWGQVPYFD</sequence>
<dbReference type="FunFam" id="3.20.20.100:FF:000006">
    <property type="entry name" value="Aldo-keto reductase family 1 member A1"/>
    <property type="match status" value="1"/>
</dbReference>
<proteinExistence type="inferred from homology"/>
<evidence type="ECO:0000256" key="5">
    <source>
        <dbReference type="PIRSR" id="PIRSR000097-2"/>
    </source>
</evidence>
<dbReference type="GO" id="GO:0016491">
    <property type="term" value="F:oxidoreductase activity"/>
    <property type="evidence" value="ECO:0007669"/>
    <property type="project" value="UniProtKB-KW"/>
</dbReference>
<evidence type="ECO:0000256" key="1">
    <source>
        <dbReference type="ARBA" id="ARBA00007905"/>
    </source>
</evidence>
<comment type="similarity">
    <text evidence="1">Belongs to the aldo/keto reductase family.</text>
</comment>
<evidence type="ECO:0000256" key="3">
    <source>
        <dbReference type="ARBA" id="ARBA00023002"/>
    </source>
</evidence>
<dbReference type="InterPro" id="IPR020471">
    <property type="entry name" value="AKR"/>
</dbReference>
<evidence type="ECO:0000259" key="7">
    <source>
        <dbReference type="Pfam" id="PF00248"/>
    </source>
</evidence>